<name>A0A179BTN6_RHILE</name>
<comment type="caution">
    <text evidence="1">The sequence shown here is derived from an EMBL/GenBank/DDBJ whole genome shotgun (WGS) entry which is preliminary data.</text>
</comment>
<dbReference type="EMBL" id="LWBS01000187">
    <property type="protein sequence ID" value="OAP94521.1"/>
    <property type="molecule type" value="Genomic_DNA"/>
</dbReference>
<protein>
    <submittedName>
        <fullName evidence="1">Uncharacterized protein</fullName>
    </submittedName>
</protein>
<proteinExistence type="predicted"/>
<evidence type="ECO:0000313" key="1">
    <source>
        <dbReference type="EMBL" id="OAP94521.1"/>
    </source>
</evidence>
<sequence>MKAMALVPEAGQPDLVDSREPLAPSFLCSQGFARAMSQESSAPKSLGAGERLHRMGVIHGADAPWLDSCDEHRNDGGEDVPRLIAAVLNLI</sequence>
<organism evidence="1">
    <name type="scientific">Rhizobium leguminosarum</name>
    <dbReference type="NCBI Taxonomy" id="384"/>
    <lineage>
        <taxon>Bacteria</taxon>
        <taxon>Pseudomonadati</taxon>
        <taxon>Pseudomonadota</taxon>
        <taxon>Alphaproteobacteria</taxon>
        <taxon>Hyphomicrobiales</taxon>
        <taxon>Rhizobiaceae</taxon>
        <taxon>Rhizobium/Agrobacterium group</taxon>
        <taxon>Rhizobium</taxon>
    </lineage>
</organism>
<reference evidence="1" key="1">
    <citation type="submission" date="2016-04" db="EMBL/GenBank/DDBJ databases">
        <title>Fast-growing isolate from the root nodules of Vavilovia formosa.</title>
        <authorList>
            <person name="Kimeklis A."/>
            <person name="Safronova V."/>
            <person name="Belimov A."/>
            <person name="Andronov E."/>
        </authorList>
    </citation>
    <scope>NUCLEOTIDE SEQUENCE [LARGE SCALE GENOMIC DNA]</scope>
    <source>
        <strain evidence="1">Vaf-46</strain>
    </source>
</reference>
<dbReference type="AlphaFoldDB" id="A0A179BTN6"/>
<gene>
    <name evidence="1" type="ORF">A4U53_20965</name>
</gene>
<accession>A0A179BTN6</accession>